<dbReference type="PANTHER" id="PTHR31775">
    <property type="entry name" value="OS02G0117200 PROTEIN"/>
    <property type="match status" value="1"/>
</dbReference>
<dbReference type="EMBL" id="CAMAPE010000035">
    <property type="protein sequence ID" value="CAH9097054.1"/>
    <property type="molecule type" value="Genomic_DNA"/>
</dbReference>
<dbReference type="Pfam" id="PF03763">
    <property type="entry name" value="Remorin_C"/>
    <property type="match status" value="1"/>
</dbReference>
<evidence type="ECO:0000256" key="2">
    <source>
        <dbReference type="SAM" id="MobiDB-lite"/>
    </source>
</evidence>
<accession>A0A9P0ZFC7</accession>
<feature type="compositionally biased region" description="Low complexity" evidence="2">
    <location>
        <begin position="41"/>
        <end position="55"/>
    </location>
</feature>
<proteinExistence type="inferred from homology"/>
<dbReference type="PANTHER" id="PTHR31775:SF31">
    <property type="entry name" value="REMORIN-LIKE"/>
    <property type="match status" value="1"/>
</dbReference>
<evidence type="ECO:0000259" key="3">
    <source>
        <dbReference type="Pfam" id="PF03763"/>
    </source>
</evidence>
<evidence type="ECO:0000313" key="4">
    <source>
        <dbReference type="EMBL" id="CAH9097054.1"/>
    </source>
</evidence>
<dbReference type="AlphaFoldDB" id="A0A9P0ZFC7"/>
<dbReference type="InterPro" id="IPR005516">
    <property type="entry name" value="Remorin_C"/>
</dbReference>
<comment type="similarity">
    <text evidence="1">Belongs to the remorin family.</text>
</comment>
<name>A0A9P0ZFC7_CUSEU</name>
<gene>
    <name evidence="4" type="ORF">CEURO_LOCUS13673</name>
</gene>
<feature type="region of interest" description="Disordered" evidence="2">
    <location>
        <begin position="126"/>
        <end position="157"/>
    </location>
</feature>
<comment type="caution">
    <text evidence="4">The sequence shown here is derived from an EMBL/GenBank/DDBJ whole genome shotgun (WGS) entry which is preliminary data.</text>
</comment>
<sequence length="157" mass="16947">MATAAEPAVVEKPAAVPPPPAAVMKPEEPPLASATTHNMGPVKEVVPPVLPEKPVAAAHKNPDHPQLSTAPKPSLDRDIALAKIEDEKRTSFIKAWEESEKSKVENKAQKQLAEVLSWENTKKASFEAKLKKVEAGRAGEEESRIRGEDEEQGSFGS</sequence>
<feature type="domain" description="Remorin C-terminal" evidence="3">
    <location>
        <begin position="88"/>
        <end position="135"/>
    </location>
</feature>
<organism evidence="4 5">
    <name type="scientific">Cuscuta europaea</name>
    <name type="common">European dodder</name>
    <dbReference type="NCBI Taxonomy" id="41803"/>
    <lineage>
        <taxon>Eukaryota</taxon>
        <taxon>Viridiplantae</taxon>
        <taxon>Streptophyta</taxon>
        <taxon>Embryophyta</taxon>
        <taxon>Tracheophyta</taxon>
        <taxon>Spermatophyta</taxon>
        <taxon>Magnoliopsida</taxon>
        <taxon>eudicotyledons</taxon>
        <taxon>Gunneridae</taxon>
        <taxon>Pentapetalae</taxon>
        <taxon>asterids</taxon>
        <taxon>lamiids</taxon>
        <taxon>Solanales</taxon>
        <taxon>Convolvulaceae</taxon>
        <taxon>Cuscuteae</taxon>
        <taxon>Cuscuta</taxon>
        <taxon>Cuscuta subgen. Cuscuta</taxon>
    </lineage>
</organism>
<evidence type="ECO:0000313" key="5">
    <source>
        <dbReference type="Proteomes" id="UP001152484"/>
    </source>
</evidence>
<feature type="compositionally biased region" description="Acidic residues" evidence="2">
    <location>
        <begin position="148"/>
        <end position="157"/>
    </location>
</feature>
<reference evidence="4" key="1">
    <citation type="submission" date="2022-07" db="EMBL/GenBank/DDBJ databases">
        <authorList>
            <person name="Macas J."/>
            <person name="Novak P."/>
            <person name="Neumann P."/>
        </authorList>
    </citation>
    <scope>NUCLEOTIDE SEQUENCE</scope>
</reference>
<protein>
    <recommendedName>
        <fullName evidence="3">Remorin C-terminal domain-containing protein</fullName>
    </recommendedName>
</protein>
<feature type="compositionally biased region" description="Basic and acidic residues" evidence="2">
    <location>
        <begin position="126"/>
        <end position="147"/>
    </location>
</feature>
<feature type="compositionally biased region" description="Low complexity" evidence="2">
    <location>
        <begin position="1"/>
        <end position="14"/>
    </location>
</feature>
<evidence type="ECO:0000256" key="1">
    <source>
        <dbReference type="ARBA" id="ARBA00005711"/>
    </source>
</evidence>
<dbReference type="OrthoDB" id="684343at2759"/>
<feature type="region of interest" description="Disordered" evidence="2">
    <location>
        <begin position="1"/>
        <end position="75"/>
    </location>
</feature>
<dbReference type="Proteomes" id="UP001152484">
    <property type="component" value="Unassembled WGS sequence"/>
</dbReference>
<keyword evidence="5" id="KW-1185">Reference proteome</keyword>